<feature type="domain" description="Spondin-like TSP1" evidence="6">
    <location>
        <begin position="445"/>
        <end position="497"/>
    </location>
</feature>
<gene>
    <name evidence="7" type="primary">HMCN1</name>
    <name evidence="7" type="ORF">AK812_SmicGene40766</name>
</gene>
<sequence length="1209" mass="131155">MRSYQDWANVFDLFLVVLGLVDLAVSPPFSGDGNADIVLLKVMRIFILMGAMIMANALHAFILDPAQSYDAAGLLWDRVQMWTLYGTAYRSAYTIYEVTFAGNWPTNARPVLDKVAALFQTLDLDVHESEALFHLLDDGDGEVTLAEFIDGVMRCKGPARAIDQVAMHAELKQLSRRFGKMLKHMKQQQALPGMPSQQSTASTLPTPTAFPKKQATLTAFLFDSADAASLSANLKGPGHAGHMSAGKAVNSAFGCGGTPCAGLLVETKRCWKNCTQPVDCLMGDWGLWEPSECLASSDQRQRERAVVRAAMNGGEPCTGMIRETMGCSQVGDAVADCELSAYGEWSVCTTSCGSGLRTRSRSIQVQASGGGQPCQGPLALLEPCNLGPCPCEVTDAAFSQWEEWSSCNGGMHIRKRKVQQPASCGGDPALGSLTEIRNCGGTIDCEVSPWASWDECDKSCGGGQQERNRQVTQNPQNGGKPCLKDLVETQGCNEIPCQTTSCEVSDWSAWGECSNSCGSGVHERSRTFTHLAQEGGSGCDMPMAEIKPCSDQFGTLEARRLELCPMSDCGCVWRDWSEWSACTCECGGGQKTRNRHIARAPQPGCTPCEPFDKQQIEPCNTQKCEEDECVDALWSPWQDWEPCSITCRGGITWRSRKIVRNANDCGRPVAGASQQHASCNEGVPCKPSVDCEFAEWLAWSACTQECDGVKRRSRQIAVQGAGDGAYCLGPTHQTYPCSTDKGLLEFNSPALYLHLDNLESKNVQPGQAELKFTGVTKMPGDDGDSVNMVVTALSRSAQLSDESTGLYGHAGRIGFEAGSEIEVTFILMRQQDQREVQAKMLLIKFFDVADGAILEAPEGNEAFLSHESVLSSDTTADGTLVVTSQMPGVKPPKDPMSASPQQEMHAAAILWKGTSRASVKFKTQPGFSKSLVFAAKACWRGDCLVSACGRGEDAVDCVMEPWQSWAPCSVSCGRGQRVRTRKVRTMNSHGGRPCHVDLSATEGCELNSCAEACQPQDCKWSEWSDWGACDKCGGQMKRFRNVIRPSQCGGSGCSAEGAEETASCPRKCHELSYCTWGDWRPYGECTATCGNGIKKRTRMLKIVNEPVKSIIGENILGADDLERKLVELTERAGQLQASRSRQLAACFTAGFLGLLACVSFGRRSTFFAGHDGPRYHLAAEKFCRRNCGLHEGVQSDAPMLSELVPCNEK</sequence>
<dbReference type="AlphaFoldDB" id="A0A1Q9C7S7"/>
<keyword evidence="5" id="KW-0812">Transmembrane</keyword>
<evidence type="ECO:0000256" key="4">
    <source>
        <dbReference type="ARBA" id="ARBA00023180"/>
    </source>
</evidence>
<dbReference type="PANTHER" id="PTHR22906:SF21">
    <property type="entry name" value="SEMA DOMAIN-CONTAINING PROTEIN"/>
    <property type="match status" value="1"/>
</dbReference>
<keyword evidence="4" id="KW-0325">Glycoprotein</keyword>
<evidence type="ECO:0000256" key="3">
    <source>
        <dbReference type="ARBA" id="ARBA00023157"/>
    </source>
</evidence>
<keyword evidence="8" id="KW-1185">Reference proteome</keyword>
<organism evidence="7 8">
    <name type="scientific">Symbiodinium microadriaticum</name>
    <name type="common">Dinoflagellate</name>
    <name type="synonym">Zooxanthella microadriatica</name>
    <dbReference type="NCBI Taxonomy" id="2951"/>
    <lineage>
        <taxon>Eukaryota</taxon>
        <taxon>Sar</taxon>
        <taxon>Alveolata</taxon>
        <taxon>Dinophyceae</taxon>
        <taxon>Suessiales</taxon>
        <taxon>Symbiodiniaceae</taxon>
        <taxon>Symbiodinium</taxon>
    </lineage>
</organism>
<proteinExistence type="predicted"/>
<keyword evidence="2" id="KW-0677">Repeat</keyword>
<evidence type="ECO:0000313" key="7">
    <source>
        <dbReference type="EMBL" id="OLP78992.1"/>
    </source>
</evidence>
<dbReference type="EMBL" id="LSRX01001537">
    <property type="protein sequence ID" value="OLP78992.1"/>
    <property type="molecule type" value="Genomic_DNA"/>
</dbReference>
<evidence type="ECO:0000313" key="8">
    <source>
        <dbReference type="Proteomes" id="UP000186817"/>
    </source>
</evidence>
<accession>A0A1Q9C7S7</accession>
<reference evidence="7 8" key="1">
    <citation type="submission" date="2016-02" db="EMBL/GenBank/DDBJ databases">
        <title>Genome analysis of coral dinoflagellate symbionts highlights evolutionary adaptations to a symbiotic lifestyle.</title>
        <authorList>
            <person name="Aranda M."/>
            <person name="Li Y."/>
            <person name="Liew Y.J."/>
            <person name="Baumgarten S."/>
            <person name="Simakov O."/>
            <person name="Wilson M."/>
            <person name="Piel J."/>
            <person name="Ashoor H."/>
            <person name="Bougouffa S."/>
            <person name="Bajic V.B."/>
            <person name="Ryu T."/>
            <person name="Ravasi T."/>
            <person name="Bayer T."/>
            <person name="Micklem G."/>
            <person name="Kim H."/>
            <person name="Bhak J."/>
            <person name="Lajeunesse T.C."/>
            <person name="Voolstra C.R."/>
        </authorList>
    </citation>
    <scope>NUCLEOTIDE SEQUENCE [LARGE SCALE GENOMIC DNA]</scope>
    <source>
        <strain evidence="7 8">CCMP2467</strain>
    </source>
</reference>
<dbReference type="SMART" id="SM00209">
    <property type="entry name" value="TSP1"/>
    <property type="match status" value="11"/>
</dbReference>
<feature type="domain" description="Spondin-like TSP1" evidence="6">
    <location>
        <begin position="502"/>
        <end position="552"/>
    </location>
</feature>
<feature type="domain" description="Spondin-like TSP1" evidence="6">
    <location>
        <begin position="957"/>
        <end position="1009"/>
    </location>
</feature>
<evidence type="ECO:0000256" key="5">
    <source>
        <dbReference type="SAM" id="Phobius"/>
    </source>
</evidence>
<dbReference type="Gene3D" id="2.20.100.10">
    <property type="entry name" value="Thrombospondin type-1 (TSP1) repeat"/>
    <property type="match status" value="10"/>
</dbReference>
<evidence type="ECO:0000256" key="2">
    <source>
        <dbReference type="ARBA" id="ARBA00022737"/>
    </source>
</evidence>
<dbReference type="InterPro" id="IPR036383">
    <property type="entry name" value="TSP1_rpt_sf"/>
</dbReference>
<dbReference type="InterPro" id="IPR052065">
    <property type="entry name" value="Compl_asym_regulator"/>
</dbReference>
<dbReference type="Pfam" id="PF19028">
    <property type="entry name" value="TSP1_spondin"/>
    <property type="match status" value="4"/>
</dbReference>
<comment type="caution">
    <text evidence="7">The sequence shown here is derived from an EMBL/GenBank/DDBJ whole genome shotgun (WGS) entry which is preliminary data.</text>
</comment>
<dbReference type="Pfam" id="PF00090">
    <property type="entry name" value="TSP_1"/>
    <property type="match status" value="5"/>
</dbReference>
<keyword evidence="5" id="KW-0472">Membrane</keyword>
<keyword evidence="1" id="KW-0732">Signal</keyword>
<evidence type="ECO:0000259" key="6">
    <source>
        <dbReference type="Pfam" id="PF19028"/>
    </source>
</evidence>
<protein>
    <submittedName>
        <fullName evidence="7">Hemicentin-1</fullName>
    </submittedName>
</protein>
<feature type="domain" description="Spondin-like TSP1" evidence="6">
    <location>
        <begin position="337"/>
        <end position="389"/>
    </location>
</feature>
<keyword evidence="3" id="KW-1015">Disulfide bond</keyword>
<evidence type="ECO:0000256" key="1">
    <source>
        <dbReference type="ARBA" id="ARBA00022729"/>
    </source>
</evidence>
<dbReference type="PANTHER" id="PTHR22906">
    <property type="entry name" value="PROPERDIN"/>
    <property type="match status" value="1"/>
</dbReference>
<dbReference type="SUPFAM" id="SSF82895">
    <property type="entry name" value="TSP-1 type 1 repeat"/>
    <property type="match status" value="10"/>
</dbReference>
<keyword evidence="5" id="KW-1133">Transmembrane helix</keyword>
<feature type="transmembrane region" description="Helical" evidence="5">
    <location>
        <begin position="6"/>
        <end position="25"/>
    </location>
</feature>
<dbReference type="InterPro" id="IPR000884">
    <property type="entry name" value="TSP1_rpt"/>
</dbReference>
<dbReference type="InterPro" id="IPR044004">
    <property type="entry name" value="TSP1_spondin_dom"/>
</dbReference>
<dbReference type="OrthoDB" id="347314at2759"/>
<dbReference type="FunFam" id="2.20.100.10:FF:000019">
    <property type="entry name" value="Thrombospondin type 1 domain containing 7A"/>
    <property type="match status" value="1"/>
</dbReference>
<dbReference type="Proteomes" id="UP000186817">
    <property type="component" value="Unassembled WGS sequence"/>
</dbReference>
<name>A0A1Q9C7S7_SYMMI</name>
<dbReference type="PROSITE" id="PS50092">
    <property type="entry name" value="TSP1"/>
    <property type="match status" value="10"/>
</dbReference>